<name>A0ABY4YEY4_9MICO</name>
<dbReference type="PANTHER" id="PTHR46847">
    <property type="entry name" value="D-ALLOSE-BINDING PERIPLASMIC PROTEIN-RELATED"/>
    <property type="match status" value="1"/>
</dbReference>
<reference evidence="7" key="1">
    <citation type="submission" date="2022-06" db="EMBL/GenBank/DDBJ databases">
        <title>Ornithinimicrobium JY.X270.</title>
        <authorList>
            <person name="Huang Y."/>
        </authorList>
    </citation>
    <scope>NUCLEOTIDE SEQUENCE</scope>
    <source>
        <strain evidence="7">JY.X270</strain>
    </source>
</reference>
<evidence type="ECO:0000256" key="1">
    <source>
        <dbReference type="ARBA" id="ARBA00004196"/>
    </source>
</evidence>
<comment type="subcellular location">
    <subcellularLocation>
        <location evidence="1">Cell envelope</location>
    </subcellularLocation>
</comment>
<dbReference type="EMBL" id="CP099490">
    <property type="protein sequence ID" value="USQ75341.1"/>
    <property type="molecule type" value="Genomic_DNA"/>
</dbReference>
<feature type="region of interest" description="Disordered" evidence="4">
    <location>
        <begin position="23"/>
        <end position="44"/>
    </location>
</feature>
<proteinExistence type="inferred from homology"/>
<evidence type="ECO:0000259" key="6">
    <source>
        <dbReference type="Pfam" id="PF13407"/>
    </source>
</evidence>
<evidence type="ECO:0000256" key="2">
    <source>
        <dbReference type="ARBA" id="ARBA00007639"/>
    </source>
</evidence>
<sequence length="335" mass="34500">MKHTSKLVTLAAFAALTLPACSGGSSDGEEANEGTAGGEATSEGSGDLGDVAFLYHTLEFEFMVGIQQGTEECVAELPFSNTTILSAQANSTTQLNQFQDQLAAGVEGIVFSPNVSAELVPAVESANDADVPVVTVDSLVAEGDLAGSVTFDNVGGGAEAADFIAGALDEEGKVLELTGPQGAFHAELRHQGFIDQIGTYPDITVETRDAHFNADEALSITVDVLTDDPDYQAVFVHTDGMLRGVLSALEQLGLTPGEEVIVVGLDGTPEALNLIRDGSVAATVSADPIAMGCQAAEMMADVLEGGEGSDVLVPPTLVTTENVDDSELWGNKPLG</sequence>
<evidence type="ECO:0000256" key="3">
    <source>
        <dbReference type="ARBA" id="ARBA00022729"/>
    </source>
</evidence>
<feature type="domain" description="Periplasmic binding protein" evidence="6">
    <location>
        <begin position="51"/>
        <end position="306"/>
    </location>
</feature>
<keyword evidence="8" id="KW-1185">Reference proteome</keyword>
<organism evidence="7 8">
    <name type="scientific">Ornithinimicrobium cryptoxanthini</name>
    <dbReference type="NCBI Taxonomy" id="2934161"/>
    <lineage>
        <taxon>Bacteria</taxon>
        <taxon>Bacillati</taxon>
        <taxon>Actinomycetota</taxon>
        <taxon>Actinomycetes</taxon>
        <taxon>Micrococcales</taxon>
        <taxon>Ornithinimicrobiaceae</taxon>
        <taxon>Ornithinimicrobium</taxon>
    </lineage>
</organism>
<dbReference type="InterPro" id="IPR025997">
    <property type="entry name" value="SBP_2_dom"/>
</dbReference>
<dbReference type="SUPFAM" id="SSF53822">
    <property type="entry name" value="Periplasmic binding protein-like I"/>
    <property type="match status" value="1"/>
</dbReference>
<dbReference type="CDD" id="cd01536">
    <property type="entry name" value="PBP1_ABC_sugar_binding-like"/>
    <property type="match status" value="1"/>
</dbReference>
<evidence type="ECO:0000256" key="4">
    <source>
        <dbReference type="SAM" id="MobiDB-lite"/>
    </source>
</evidence>
<dbReference type="Gene3D" id="3.40.50.2300">
    <property type="match status" value="2"/>
</dbReference>
<keyword evidence="3 5" id="KW-0732">Signal</keyword>
<dbReference type="PANTHER" id="PTHR46847:SF1">
    <property type="entry name" value="D-ALLOSE-BINDING PERIPLASMIC PROTEIN-RELATED"/>
    <property type="match status" value="1"/>
</dbReference>
<evidence type="ECO:0000313" key="7">
    <source>
        <dbReference type="EMBL" id="USQ75341.1"/>
    </source>
</evidence>
<evidence type="ECO:0000256" key="5">
    <source>
        <dbReference type="SAM" id="SignalP"/>
    </source>
</evidence>
<feature type="chain" id="PRO_5047390332" evidence="5">
    <location>
        <begin position="23"/>
        <end position="335"/>
    </location>
</feature>
<feature type="signal peptide" evidence="5">
    <location>
        <begin position="1"/>
        <end position="22"/>
    </location>
</feature>
<dbReference type="InterPro" id="IPR028082">
    <property type="entry name" value="Peripla_BP_I"/>
</dbReference>
<gene>
    <name evidence="7" type="ORF">NF557_12000</name>
</gene>
<protein>
    <submittedName>
        <fullName evidence="7">Sugar ABC transporter substrate-binding protein</fullName>
    </submittedName>
</protein>
<comment type="similarity">
    <text evidence="2">Belongs to the bacterial solute-binding protein 2 family.</text>
</comment>
<dbReference type="Proteomes" id="UP001056535">
    <property type="component" value="Chromosome"/>
</dbReference>
<evidence type="ECO:0000313" key="8">
    <source>
        <dbReference type="Proteomes" id="UP001056535"/>
    </source>
</evidence>
<accession>A0ABY4YEY4</accession>
<dbReference type="RefSeq" id="WP_252619653.1">
    <property type="nucleotide sequence ID" value="NZ_CP099490.1"/>
</dbReference>
<dbReference type="Pfam" id="PF13407">
    <property type="entry name" value="Peripla_BP_4"/>
    <property type="match status" value="1"/>
</dbReference>